<keyword evidence="4" id="KW-0812">Transmembrane</keyword>
<dbReference type="GO" id="GO:0005886">
    <property type="term" value="C:plasma membrane"/>
    <property type="evidence" value="ECO:0007669"/>
    <property type="project" value="UniProtKB-SubCell"/>
</dbReference>
<dbReference type="PANTHER" id="PTHR38104:SF1">
    <property type="entry name" value="ANTI-SIGMA-E FACTOR RSEA"/>
    <property type="match status" value="1"/>
</dbReference>
<comment type="subunit">
    <text evidence="7">Interacts 1:1 with ECF RNA polymerase sigma-E (RpoE); this inhibits the interaction of sigma-E with the RNA polymerase catalytic core and leads to a decreased expression of sigma-E-regulated genes. Interacts with RseB.</text>
</comment>
<gene>
    <name evidence="10" type="ORF">EDC28_10113</name>
</gene>
<evidence type="ECO:0000256" key="5">
    <source>
        <dbReference type="ARBA" id="ARBA00022989"/>
    </source>
</evidence>
<keyword evidence="11" id="KW-1185">Reference proteome</keyword>
<dbReference type="SUPFAM" id="SSF89069">
    <property type="entry name" value="N-terminal, cytoplasmic domain of anti-sigmaE factor RseA"/>
    <property type="match status" value="1"/>
</dbReference>
<keyword evidence="7" id="KW-0997">Cell inner membrane</keyword>
<reference evidence="10 11" key="1">
    <citation type="submission" date="2018-11" db="EMBL/GenBank/DDBJ databases">
        <title>Genomic Encyclopedia of Type Strains, Phase IV (KMG-IV): sequencing the most valuable type-strain genomes for metagenomic binning, comparative biology and taxonomic classification.</title>
        <authorList>
            <person name="Goeker M."/>
        </authorList>
    </citation>
    <scope>NUCLEOTIDE SEQUENCE [LARGE SCALE GENOMIC DNA]</scope>
    <source>
        <strain evidence="10 11">DSM 21945</strain>
    </source>
</reference>
<evidence type="ECO:0000313" key="11">
    <source>
        <dbReference type="Proteomes" id="UP000268033"/>
    </source>
</evidence>
<dbReference type="Gene3D" id="1.10.10.880">
    <property type="entry name" value="Anti sigma-E protein RseA, N-terminal domain"/>
    <property type="match status" value="1"/>
</dbReference>
<evidence type="ECO:0000313" key="10">
    <source>
        <dbReference type="EMBL" id="ROQ30327.1"/>
    </source>
</evidence>
<evidence type="ECO:0000256" key="6">
    <source>
        <dbReference type="ARBA" id="ARBA00023136"/>
    </source>
</evidence>
<proteinExistence type="inferred from homology"/>
<dbReference type="PIRSF" id="PIRSF016938">
    <property type="entry name" value="RseA"/>
    <property type="match status" value="1"/>
</dbReference>
<dbReference type="InterPro" id="IPR005573">
    <property type="entry name" value="Anti-sigma_E_RseA_C"/>
</dbReference>
<sequence length="193" mass="21030">MAQHRDELFSALVDNQHPLDGTWLEEIKSDPEAAERWQRYHLIGDALRGELPAQMSFDITDRVAAALDEEPALLAPKATETKAKPRGLQGFWRPVAQMAVAASVALVAVIGVQQYGAKSDVPQPVSNPVLSTLPAIGTAAPVSLEAGPPNGEQGRLIQAEQQRRVNAYLQDHAQQLRLQDDEKVTEDSEANPK</sequence>
<name>A0A3N1PU83_9GAMM</name>
<keyword evidence="6 7" id="KW-0472">Membrane</keyword>
<dbReference type="InterPro" id="IPR036147">
    <property type="entry name" value="Anti-sigma_E_RseA_N_sf"/>
</dbReference>
<dbReference type="InterPro" id="IPR026279">
    <property type="entry name" value="RseA"/>
</dbReference>
<dbReference type="PANTHER" id="PTHR38104">
    <property type="match status" value="1"/>
</dbReference>
<dbReference type="Pfam" id="PF03873">
    <property type="entry name" value="RseA_C"/>
    <property type="match status" value="1"/>
</dbReference>
<keyword evidence="5" id="KW-1133">Transmembrane helix</keyword>
<feature type="domain" description="Anti sigma-E protein RseA N-terminal" evidence="8">
    <location>
        <begin position="6"/>
        <end position="86"/>
    </location>
</feature>
<dbReference type="STRING" id="584787.GCA_001247655_02155"/>
<dbReference type="Pfam" id="PF03872">
    <property type="entry name" value="RseA_N"/>
    <property type="match status" value="1"/>
</dbReference>
<evidence type="ECO:0000256" key="4">
    <source>
        <dbReference type="ARBA" id="ARBA00022692"/>
    </source>
</evidence>
<dbReference type="RefSeq" id="WP_123420253.1">
    <property type="nucleotide sequence ID" value="NZ_JBLXEP010000009.1"/>
</dbReference>
<evidence type="ECO:0000256" key="7">
    <source>
        <dbReference type="PIRNR" id="PIRNR016938"/>
    </source>
</evidence>
<protein>
    <recommendedName>
        <fullName evidence="7">Anti-sigma-E factor RseA</fullName>
    </recommendedName>
    <alternativeName>
        <fullName evidence="7">Regulator of SigE</fullName>
    </alternativeName>
    <alternativeName>
        <fullName evidence="7">Sigma-E anti-sigma factor RseA</fullName>
    </alternativeName>
    <alternativeName>
        <fullName evidence="7">Sigma-E factor negative regulatory protein</fullName>
    </alternativeName>
</protein>
<dbReference type="EMBL" id="RJUL01000001">
    <property type="protein sequence ID" value="ROQ30327.1"/>
    <property type="molecule type" value="Genomic_DNA"/>
</dbReference>
<comment type="function">
    <text evidence="7">An anti-sigma factor for extracytoplasmic function (ECF) sigma factor sigma-E (RpoE). ECF sigma factors are held in an inactive form by an anti-sigma factor until released by regulated intramembrane proteolysis (RIP). RIP occurs when an extracytoplasmic signal triggers a concerted proteolytic cascade to transmit information and elicit cellular responses. The membrane-spanning regulatory substrate protein is first cut periplasmically (site-1 protease, S1P, DegS), then within the membrane itself (site-2 protease, S2P, RseP), while cytoplasmic proteases finish degrading the anti-sigma factor, liberating sigma-E.</text>
</comment>
<dbReference type="GO" id="GO:0016989">
    <property type="term" value="F:sigma factor antagonist activity"/>
    <property type="evidence" value="ECO:0007669"/>
    <property type="project" value="InterPro"/>
</dbReference>
<feature type="domain" description="Anti sigma-E protein RseA C-terminal" evidence="9">
    <location>
        <begin position="127"/>
        <end position="178"/>
    </location>
</feature>
<dbReference type="InterPro" id="IPR052383">
    <property type="entry name" value="Anti-sigma-E_RseA-like"/>
</dbReference>
<accession>A0A3N1PU83</accession>
<evidence type="ECO:0000256" key="1">
    <source>
        <dbReference type="ARBA" id="ARBA00004162"/>
    </source>
</evidence>
<comment type="similarity">
    <text evidence="2 7">Belongs to the RseA family.</text>
</comment>
<dbReference type="InterPro" id="IPR005572">
    <property type="entry name" value="Anti-sigma_E_RseA_N"/>
</dbReference>
<comment type="caution">
    <text evidence="10">The sequence shown here is derived from an EMBL/GenBank/DDBJ whole genome shotgun (WGS) entry which is preliminary data.</text>
</comment>
<evidence type="ECO:0000259" key="8">
    <source>
        <dbReference type="Pfam" id="PF03872"/>
    </source>
</evidence>
<evidence type="ECO:0000259" key="9">
    <source>
        <dbReference type="Pfam" id="PF03873"/>
    </source>
</evidence>
<dbReference type="Proteomes" id="UP000268033">
    <property type="component" value="Unassembled WGS sequence"/>
</dbReference>
<evidence type="ECO:0000256" key="2">
    <source>
        <dbReference type="ARBA" id="ARBA00005837"/>
    </source>
</evidence>
<evidence type="ECO:0000256" key="3">
    <source>
        <dbReference type="ARBA" id="ARBA00022475"/>
    </source>
</evidence>
<organism evidence="10 11">
    <name type="scientific">Gallaecimonas pentaromativorans</name>
    <dbReference type="NCBI Taxonomy" id="584787"/>
    <lineage>
        <taxon>Bacteria</taxon>
        <taxon>Pseudomonadati</taxon>
        <taxon>Pseudomonadota</taxon>
        <taxon>Gammaproteobacteria</taxon>
        <taxon>Enterobacterales</taxon>
        <taxon>Gallaecimonadaceae</taxon>
        <taxon>Gallaecimonas</taxon>
    </lineage>
</organism>
<keyword evidence="3 7" id="KW-1003">Cell membrane</keyword>
<comment type="subcellular location">
    <subcellularLocation>
        <location evidence="7">Cell inner membrane</location>
    </subcellularLocation>
    <subcellularLocation>
        <location evidence="1">Cell membrane</location>
        <topology evidence="1">Single-pass membrane protein</topology>
    </subcellularLocation>
</comment>
<dbReference type="CDD" id="cd16328">
    <property type="entry name" value="RseA_N"/>
    <property type="match status" value="1"/>
</dbReference>
<dbReference type="AlphaFoldDB" id="A0A3N1PU83"/>